<dbReference type="SUPFAM" id="SSF52467">
    <property type="entry name" value="DHS-like NAD/FAD-binding domain"/>
    <property type="match status" value="1"/>
</dbReference>
<reference evidence="1" key="2">
    <citation type="submission" date="2019-10" db="EMBL/GenBank/DDBJ databases">
        <authorList>
            <consortium name="NCBI Pathogen Detection Project"/>
        </authorList>
    </citation>
    <scope>NUCLEOTIDE SEQUENCE</scope>
    <source>
        <strain evidence="1">ATCC 10717</strain>
    </source>
</reference>
<dbReference type="EMBL" id="DAAAMK010000006">
    <property type="protein sequence ID" value="HAA1125863.1"/>
    <property type="molecule type" value="Genomic_DNA"/>
</dbReference>
<protein>
    <submittedName>
        <fullName evidence="1">Uncharacterized protein</fullName>
    </submittedName>
</protein>
<evidence type="ECO:0000313" key="1">
    <source>
        <dbReference type="EMBL" id="HAA1125863.1"/>
    </source>
</evidence>
<dbReference type="RefSeq" id="WP_023208161.1">
    <property type="nucleotide sequence ID" value="NZ_CP019192.1"/>
</dbReference>
<accession>A0A6W0NVI5</accession>
<reference evidence="1" key="1">
    <citation type="journal article" date="2018" name="Genome Biol.">
        <title>SKESA: strategic k-mer extension for scrupulous assemblies.</title>
        <authorList>
            <person name="Souvorov A."/>
            <person name="Agarwala R."/>
            <person name="Lipman D.J."/>
        </authorList>
    </citation>
    <scope>NUCLEOTIDE SEQUENCE</scope>
    <source>
        <strain evidence="1">ATCC 10717</strain>
    </source>
</reference>
<dbReference type="AlphaFoldDB" id="A0A6W0NVI5"/>
<proteinExistence type="predicted"/>
<sequence>MNVDIKHFEHIIKAADDNSLAIFVGAGVSKSAENETTKLPTWSDLIEELKIDLGITYELDYLKVAQLYFLEFGPHTYYKKIKNYFPDNLVPSKIHELIFGINPHCVITTNWDCLLETSVLENAYIYDLVCSDQDLMKSSLDKKLIKMHGDFKNHNIVFKEDDYINYEFNFPLLSNYIKSILSTHTIIFIGYSYSDIDIKQIIKWAQNHTSIRPPMYLLVYENDVVQSRYLASHGVQTLMAGDYNGGGYSDYRTNKLYGFLKSVKDKKVSSSVDKSVINIVFAKLAELGTLNAILADQITSCLGECYIVYREVEHRQVALLKFYRNEVTQLQNAELREIYAKFKRIIKASDDTGEHKNLLGPIFDILQKADIAGVICDDEDKEAVLTRDMATIPVRKKAIEVFRFDYNNKFDFSKKNKSIMNLSFDKTDPYLFYQQCDFEMAYHAVDIIIKHELKHKNYASLLISLLNHNMILHILKNSFFHSRDNFSDSESYDINERFDNFPKNAKRSLSTLLDIVTVDYMFKFIHSVDKILTKNKDRENKKTFVYLDAEEYKTDFVHKNILYFIKENGCLVDNYSEFKYAINKIFEIKATKQKSQVNNDSILFSLEELYSAINYLETNSLKEKFKYKKRNKYLKLELDSESAEWLLNHAFKELSQFYREKKEVGNYHLESFKNALYLLAFSDECHNDKTLIYRELIGLVSGDYNQLDFIDCITEYVTICFNNKREMDLDFIRGVMNGLIENYSLSTIKQRGYYNHILSSARNIFIIANELGLSFDNHALLKQLLSSVNDCESMEKIRTVETIIHELFIVGDDLTKKMIKEFIGSLDIDQFGHDKKIKFKLFLLAANIIEKDDRIANDTLTMIKNLSKNKFSSELYSVRNTLEFLVNNKEMQEFSESYEEIKKLILLLENKYLSH</sequence>
<comment type="caution">
    <text evidence="1">The sequence shown here is derived from an EMBL/GenBank/DDBJ whole genome shotgun (WGS) entry which is preliminary data.</text>
</comment>
<gene>
    <name evidence="1" type="ORF">GDL93_10195</name>
</gene>
<dbReference type="Pfam" id="PF13289">
    <property type="entry name" value="SIR2_2"/>
    <property type="match status" value="1"/>
</dbReference>
<dbReference type="InterPro" id="IPR029035">
    <property type="entry name" value="DHS-like_NAD/FAD-binding_dom"/>
</dbReference>
<organism evidence="1">
    <name type="scientific">Salmonella enterica subsp. enterica serovar Rubislaw str. ATCC 10717</name>
    <dbReference type="NCBI Taxonomy" id="938143"/>
    <lineage>
        <taxon>Bacteria</taxon>
        <taxon>Pseudomonadati</taxon>
        <taxon>Pseudomonadota</taxon>
        <taxon>Gammaproteobacteria</taxon>
        <taxon>Enterobacterales</taxon>
        <taxon>Enterobacteriaceae</taxon>
        <taxon>Salmonella</taxon>
    </lineage>
</organism>
<name>A0A6W0NVI5_SALRU</name>